<name>A0A7N2MCV8_QUELO</name>
<dbReference type="Proteomes" id="UP000594261">
    <property type="component" value="Chromosome 8"/>
</dbReference>
<feature type="domain" description="CCHC-type" evidence="2">
    <location>
        <begin position="136"/>
        <end position="149"/>
    </location>
</feature>
<sequence>MSKSSRIAVGRIPISNPRRQVSYKNSLIGDIPRAYAQAFRFDRDIKEKEVSDTKVERRFWKEWWKSLSQGIDSESHIGSATGPILRIHSDTVSGSGSRGSYARLCIQVDLDKPLINTMKIGRLRQKVMYEGISSLCFCCGRIGHKKESCCNEIQPKKVEATREEIMPTSPKESQVEDTLEPNYGRKWEKKLVGTKSTKSFKHFSSSTGSEASAFLKVSESLPKKCNEPIIPSNTQPTQFRVGIWYRNKALAISDKMIAQIRAVPIDMIGWFKEELCVVWKHIFPITSSSNRTGNLPLDRLAWCLTPNPWWKFLTETHLITEKEVEELNRQRRPLIMPHLDESRWLVQERKVIDFSGTVASHMGNIPTMKLFQILASIRKCGLLVCCRDDIVGIQKDMVVWKPNWVASKDLLKTRE</sequence>
<dbReference type="EnsemblPlants" id="QL08p027428:mrna">
    <property type="protein sequence ID" value="QL08p027428:mrna"/>
    <property type="gene ID" value="QL08p027428"/>
</dbReference>
<dbReference type="InParanoid" id="A0A7N2MCV8"/>
<dbReference type="AlphaFoldDB" id="A0A7N2MCV8"/>
<dbReference type="PANTHER" id="PTHR31286">
    <property type="entry name" value="GLYCINE-RICH CELL WALL STRUCTURAL PROTEIN 1.8-LIKE"/>
    <property type="match status" value="1"/>
</dbReference>
<dbReference type="EMBL" id="LRBV02000008">
    <property type="status" value="NOT_ANNOTATED_CDS"/>
    <property type="molecule type" value="Genomic_DNA"/>
</dbReference>
<evidence type="ECO:0000256" key="1">
    <source>
        <dbReference type="PROSITE-ProRule" id="PRU00047"/>
    </source>
</evidence>
<evidence type="ECO:0000313" key="4">
    <source>
        <dbReference type="Proteomes" id="UP000594261"/>
    </source>
</evidence>
<dbReference type="PANTHER" id="PTHR31286:SF99">
    <property type="entry name" value="DUF4283 DOMAIN-CONTAINING PROTEIN"/>
    <property type="match status" value="1"/>
</dbReference>
<keyword evidence="1" id="KW-0863">Zinc-finger</keyword>
<dbReference type="GO" id="GO:0003676">
    <property type="term" value="F:nucleic acid binding"/>
    <property type="evidence" value="ECO:0007669"/>
    <property type="project" value="InterPro"/>
</dbReference>
<dbReference type="GO" id="GO:0008270">
    <property type="term" value="F:zinc ion binding"/>
    <property type="evidence" value="ECO:0007669"/>
    <property type="project" value="UniProtKB-KW"/>
</dbReference>
<keyword evidence="4" id="KW-1185">Reference proteome</keyword>
<accession>A0A7N2MCV8</accession>
<evidence type="ECO:0000259" key="2">
    <source>
        <dbReference type="PROSITE" id="PS50158"/>
    </source>
</evidence>
<protein>
    <recommendedName>
        <fullName evidence="2">CCHC-type domain-containing protein</fullName>
    </recommendedName>
</protein>
<dbReference type="Gramene" id="QL08p027428:mrna">
    <property type="protein sequence ID" value="QL08p027428:mrna"/>
    <property type="gene ID" value="QL08p027428"/>
</dbReference>
<organism evidence="3 4">
    <name type="scientific">Quercus lobata</name>
    <name type="common">Valley oak</name>
    <dbReference type="NCBI Taxonomy" id="97700"/>
    <lineage>
        <taxon>Eukaryota</taxon>
        <taxon>Viridiplantae</taxon>
        <taxon>Streptophyta</taxon>
        <taxon>Embryophyta</taxon>
        <taxon>Tracheophyta</taxon>
        <taxon>Spermatophyta</taxon>
        <taxon>Magnoliopsida</taxon>
        <taxon>eudicotyledons</taxon>
        <taxon>Gunneridae</taxon>
        <taxon>Pentapetalae</taxon>
        <taxon>rosids</taxon>
        <taxon>fabids</taxon>
        <taxon>Fagales</taxon>
        <taxon>Fagaceae</taxon>
        <taxon>Quercus</taxon>
    </lineage>
</organism>
<reference evidence="3 4" key="1">
    <citation type="journal article" date="2016" name="G3 (Bethesda)">
        <title>First Draft Assembly and Annotation of the Genome of a California Endemic Oak Quercus lobata Nee (Fagaceae).</title>
        <authorList>
            <person name="Sork V.L."/>
            <person name="Fitz-Gibbon S.T."/>
            <person name="Puiu D."/>
            <person name="Crepeau M."/>
            <person name="Gugger P.F."/>
            <person name="Sherman R."/>
            <person name="Stevens K."/>
            <person name="Langley C.H."/>
            <person name="Pellegrini M."/>
            <person name="Salzberg S.L."/>
        </authorList>
    </citation>
    <scope>NUCLEOTIDE SEQUENCE [LARGE SCALE GENOMIC DNA]</scope>
    <source>
        <strain evidence="3 4">cv. SW786</strain>
    </source>
</reference>
<reference evidence="3" key="2">
    <citation type="submission" date="2021-01" db="UniProtKB">
        <authorList>
            <consortium name="EnsemblPlants"/>
        </authorList>
    </citation>
    <scope>IDENTIFICATION</scope>
</reference>
<evidence type="ECO:0000313" key="3">
    <source>
        <dbReference type="EnsemblPlants" id="QL08p027428:mrna"/>
    </source>
</evidence>
<dbReference type="InterPro" id="IPR001878">
    <property type="entry name" value="Znf_CCHC"/>
</dbReference>
<dbReference type="InterPro" id="IPR040256">
    <property type="entry name" value="At4g02000-like"/>
</dbReference>
<proteinExistence type="predicted"/>
<keyword evidence="1" id="KW-0479">Metal-binding</keyword>
<keyword evidence="1" id="KW-0862">Zinc</keyword>
<dbReference type="PROSITE" id="PS50158">
    <property type="entry name" value="ZF_CCHC"/>
    <property type="match status" value="1"/>
</dbReference>